<feature type="chain" id="PRO_5047105600" description="YtkA-like domain-containing protein" evidence="2">
    <location>
        <begin position="29"/>
        <end position="170"/>
    </location>
</feature>
<evidence type="ECO:0008006" key="5">
    <source>
        <dbReference type="Google" id="ProtNLM"/>
    </source>
</evidence>
<keyword evidence="2" id="KW-0732">Signal</keyword>
<reference evidence="3 4" key="1">
    <citation type="submission" date="2024-09" db="EMBL/GenBank/DDBJ databases">
        <authorList>
            <person name="Sun Q."/>
            <person name="Mori K."/>
        </authorList>
    </citation>
    <scope>NUCLEOTIDE SEQUENCE [LARGE SCALE GENOMIC DNA]</scope>
    <source>
        <strain evidence="3 4">JCM 3331</strain>
    </source>
</reference>
<feature type="transmembrane region" description="Helical" evidence="1">
    <location>
        <begin position="143"/>
        <end position="161"/>
    </location>
</feature>
<gene>
    <name evidence="3" type="ORF">ACFFTL_36630</name>
</gene>
<keyword evidence="1" id="KW-1133">Transmembrane helix</keyword>
<accession>A0ABV5RLB4</accession>
<dbReference type="Proteomes" id="UP001589710">
    <property type="component" value="Unassembled WGS sequence"/>
</dbReference>
<protein>
    <recommendedName>
        <fullName evidence="5">YtkA-like domain-containing protein</fullName>
    </recommendedName>
</protein>
<evidence type="ECO:0000256" key="2">
    <source>
        <dbReference type="SAM" id="SignalP"/>
    </source>
</evidence>
<dbReference type="RefSeq" id="WP_386144887.1">
    <property type="nucleotide sequence ID" value="NZ_JBHMCG010000151.1"/>
</dbReference>
<sequence>MKMTLRYAATTVLFAGLVLLLGAPAASAHGGPIKLEVIGDGSHDINVLVTWKKDGDPVSDLVEATLVATSTDGRSFGPVRLNSAPEGQNLYHSAQPLPSGQWRVTVTTTKPARAQATANVTARDIAAPKKAAALPDRGNPIGMALKIGVSAVVAAIGVAAWRRLVHRKRL</sequence>
<keyword evidence="4" id="KW-1185">Reference proteome</keyword>
<dbReference type="EMBL" id="JBHMCG010000151">
    <property type="protein sequence ID" value="MFB9577659.1"/>
    <property type="molecule type" value="Genomic_DNA"/>
</dbReference>
<feature type="signal peptide" evidence="2">
    <location>
        <begin position="1"/>
        <end position="28"/>
    </location>
</feature>
<organism evidence="3 4">
    <name type="scientific">Streptomyces yanii</name>
    <dbReference type="NCBI Taxonomy" id="78510"/>
    <lineage>
        <taxon>Bacteria</taxon>
        <taxon>Bacillati</taxon>
        <taxon>Actinomycetota</taxon>
        <taxon>Actinomycetes</taxon>
        <taxon>Kitasatosporales</taxon>
        <taxon>Streptomycetaceae</taxon>
        <taxon>Streptomyces</taxon>
    </lineage>
</organism>
<evidence type="ECO:0000256" key="1">
    <source>
        <dbReference type="SAM" id="Phobius"/>
    </source>
</evidence>
<evidence type="ECO:0000313" key="4">
    <source>
        <dbReference type="Proteomes" id="UP001589710"/>
    </source>
</evidence>
<comment type="caution">
    <text evidence="3">The sequence shown here is derived from an EMBL/GenBank/DDBJ whole genome shotgun (WGS) entry which is preliminary data.</text>
</comment>
<keyword evidence="1" id="KW-0812">Transmembrane</keyword>
<evidence type="ECO:0000313" key="3">
    <source>
        <dbReference type="EMBL" id="MFB9577659.1"/>
    </source>
</evidence>
<keyword evidence="1" id="KW-0472">Membrane</keyword>
<proteinExistence type="predicted"/>
<name>A0ABV5RLB4_9ACTN</name>